<dbReference type="EnsemblMetazoa" id="GPAI034457-RA">
    <property type="protein sequence ID" value="GPAI034457-PA"/>
    <property type="gene ID" value="GPAI034457"/>
</dbReference>
<reference evidence="1" key="2">
    <citation type="submission" date="2020-05" db="UniProtKB">
        <authorList>
            <consortium name="EnsemblMetazoa"/>
        </authorList>
    </citation>
    <scope>IDENTIFICATION</scope>
    <source>
        <strain evidence="1">IAEA</strain>
    </source>
</reference>
<reference evidence="2" key="1">
    <citation type="submission" date="2014-03" db="EMBL/GenBank/DDBJ databases">
        <authorList>
            <person name="Aksoy S."/>
            <person name="Warren W."/>
            <person name="Wilson R.K."/>
        </authorList>
    </citation>
    <scope>NUCLEOTIDE SEQUENCE [LARGE SCALE GENOMIC DNA]</scope>
    <source>
        <strain evidence="2">IAEA</strain>
    </source>
</reference>
<evidence type="ECO:0000313" key="1">
    <source>
        <dbReference type="EnsemblMetazoa" id="GPAI034457-PA"/>
    </source>
</evidence>
<name>A0A1B0A4S7_GLOPL</name>
<dbReference type="Proteomes" id="UP000092445">
    <property type="component" value="Unassembled WGS sequence"/>
</dbReference>
<protein>
    <submittedName>
        <fullName evidence="1">Uncharacterized protein</fullName>
    </submittedName>
</protein>
<sequence length="44" mass="5388">MYVHVDINRWYVIVPRRSLRQIQDFVRLCIRTAQSMQMHISEPT</sequence>
<dbReference type="VEuPathDB" id="VectorBase:GPAI034457"/>
<dbReference type="AlphaFoldDB" id="A0A1B0A4S7"/>
<evidence type="ECO:0000313" key="2">
    <source>
        <dbReference type="Proteomes" id="UP000092445"/>
    </source>
</evidence>
<dbReference type="STRING" id="7398.A0A1B0A4S7"/>
<organism evidence="1 2">
    <name type="scientific">Glossina pallidipes</name>
    <name type="common">Tsetse fly</name>
    <dbReference type="NCBI Taxonomy" id="7398"/>
    <lineage>
        <taxon>Eukaryota</taxon>
        <taxon>Metazoa</taxon>
        <taxon>Ecdysozoa</taxon>
        <taxon>Arthropoda</taxon>
        <taxon>Hexapoda</taxon>
        <taxon>Insecta</taxon>
        <taxon>Pterygota</taxon>
        <taxon>Neoptera</taxon>
        <taxon>Endopterygota</taxon>
        <taxon>Diptera</taxon>
        <taxon>Brachycera</taxon>
        <taxon>Muscomorpha</taxon>
        <taxon>Hippoboscoidea</taxon>
        <taxon>Glossinidae</taxon>
        <taxon>Glossina</taxon>
    </lineage>
</organism>
<dbReference type="Gene3D" id="3.40.50.2300">
    <property type="match status" value="1"/>
</dbReference>
<accession>A0A1B0A4S7</accession>
<proteinExistence type="predicted"/>
<keyword evidence="2" id="KW-1185">Reference proteome</keyword>